<dbReference type="PROSITE" id="PS50206">
    <property type="entry name" value="RHODANESE_3"/>
    <property type="match status" value="1"/>
</dbReference>
<proteinExistence type="predicted"/>
<name>A0A7J6GFJ6_CANSA</name>
<comment type="caution">
    <text evidence="2">The sequence shown here is derived from an EMBL/GenBank/DDBJ whole genome shotgun (WGS) entry which is preliminary data.</text>
</comment>
<dbReference type="AlphaFoldDB" id="A0A7J6GFJ6"/>
<gene>
    <name evidence="2" type="ORF">F8388_021302</name>
</gene>
<dbReference type="InterPro" id="IPR001763">
    <property type="entry name" value="Rhodanese-like_dom"/>
</dbReference>
<dbReference type="PANTHER" id="PTHR44542:SF14">
    <property type="entry name" value="PROTEIN HIGH ARSENIC CONTENT 1, MITOCHONDRIAL-RELATED"/>
    <property type="match status" value="1"/>
</dbReference>
<organism evidence="2 3">
    <name type="scientific">Cannabis sativa</name>
    <name type="common">Hemp</name>
    <name type="synonym">Marijuana</name>
    <dbReference type="NCBI Taxonomy" id="3483"/>
    <lineage>
        <taxon>Eukaryota</taxon>
        <taxon>Viridiplantae</taxon>
        <taxon>Streptophyta</taxon>
        <taxon>Embryophyta</taxon>
        <taxon>Tracheophyta</taxon>
        <taxon>Spermatophyta</taxon>
        <taxon>Magnoliopsida</taxon>
        <taxon>eudicotyledons</taxon>
        <taxon>Gunneridae</taxon>
        <taxon>Pentapetalae</taxon>
        <taxon>rosids</taxon>
        <taxon>fabids</taxon>
        <taxon>Rosales</taxon>
        <taxon>Cannabaceae</taxon>
        <taxon>Cannabis</taxon>
    </lineage>
</organism>
<protein>
    <recommendedName>
        <fullName evidence="1">Rhodanese domain-containing protein</fullName>
    </recommendedName>
</protein>
<evidence type="ECO:0000259" key="1">
    <source>
        <dbReference type="PROSITE" id="PS50206"/>
    </source>
</evidence>
<dbReference type="GO" id="GO:0003824">
    <property type="term" value="F:catalytic activity"/>
    <property type="evidence" value="ECO:0007669"/>
    <property type="project" value="InterPro"/>
</dbReference>
<dbReference type="SUPFAM" id="SSF52821">
    <property type="entry name" value="Rhodanese/Cell cycle control phosphatase"/>
    <property type="match status" value="1"/>
</dbReference>
<feature type="domain" description="Rhodanese" evidence="1">
    <location>
        <begin position="22"/>
        <end position="115"/>
    </location>
</feature>
<evidence type="ECO:0000313" key="2">
    <source>
        <dbReference type="EMBL" id="KAF4381674.1"/>
    </source>
</evidence>
<dbReference type="Pfam" id="PF00581">
    <property type="entry name" value="Rhodanese"/>
    <property type="match status" value="1"/>
</dbReference>
<dbReference type="CDD" id="cd00158">
    <property type="entry name" value="RHOD"/>
    <property type="match status" value="1"/>
</dbReference>
<dbReference type="InterPro" id="IPR036873">
    <property type="entry name" value="Rhodanese-like_dom_sf"/>
</dbReference>
<dbReference type="Gene3D" id="3.40.250.10">
    <property type="entry name" value="Rhodanese-like domain"/>
    <property type="match status" value="1"/>
</dbReference>
<reference evidence="2 3" key="1">
    <citation type="journal article" date="2020" name="bioRxiv">
        <title>Sequence and annotation of 42 cannabis genomes reveals extensive copy number variation in cannabinoid synthesis and pathogen resistance genes.</title>
        <authorList>
            <person name="Mckernan K.J."/>
            <person name="Helbert Y."/>
            <person name="Kane L.T."/>
            <person name="Ebling H."/>
            <person name="Zhang L."/>
            <person name="Liu B."/>
            <person name="Eaton Z."/>
            <person name="Mclaughlin S."/>
            <person name="Kingan S."/>
            <person name="Baybayan P."/>
            <person name="Concepcion G."/>
            <person name="Jordan M."/>
            <person name="Riva A."/>
            <person name="Barbazuk W."/>
            <person name="Harkins T."/>
        </authorList>
    </citation>
    <scope>NUCLEOTIDE SEQUENCE [LARGE SCALE GENOMIC DNA]</scope>
    <source>
        <strain evidence="3">cv. Jamaican Lion 4</strain>
        <tissue evidence="2">Leaf</tissue>
    </source>
</reference>
<evidence type="ECO:0000313" key="3">
    <source>
        <dbReference type="Proteomes" id="UP000525078"/>
    </source>
</evidence>
<accession>A0A7J6GFJ6</accession>
<dbReference type="SMART" id="SM00450">
    <property type="entry name" value="RHOD"/>
    <property type="match status" value="1"/>
</dbReference>
<dbReference type="PANTHER" id="PTHR44542">
    <property type="entry name" value="THIOSULFATE SULFURTRANSFERASE 18"/>
    <property type="match status" value="1"/>
</dbReference>
<sequence length="177" mass="19836">MAAAKNAQDVVTIDVYTAKGLLSIGHRYLDVRTVEEFNKSHVEGALNVPYMFITQEGKVKNPEFLSQASAVCKKDDHLVVGCNSGGRSLRACVELLNDGYENVNNMEGGYSKWFIWIPRSYNKSAHHVASWAADFNFTGLVPLREDSDRIADQHCCQFLQSKLSINQLHKDIECPDN</sequence>
<dbReference type="EMBL" id="JAATIP010000060">
    <property type="protein sequence ID" value="KAF4381674.1"/>
    <property type="molecule type" value="Genomic_DNA"/>
</dbReference>
<dbReference type="Proteomes" id="UP000525078">
    <property type="component" value="Unassembled WGS sequence"/>
</dbReference>
<dbReference type="InterPro" id="IPR044684">
    <property type="entry name" value="STR17/STR18/HARC1-like"/>
</dbReference>